<dbReference type="Proteomes" id="UP000767854">
    <property type="component" value="Unassembled WGS sequence"/>
</dbReference>
<reference evidence="3 4" key="1">
    <citation type="submission" date="2021-01" db="EMBL/GenBank/DDBJ databases">
        <title>Genomic Encyclopedia of Type Strains, Phase IV (KMG-IV): sequencing the most valuable type-strain genomes for metagenomic binning, comparative biology and taxonomic classification.</title>
        <authorList>
            <person name="Goeker M."/>
        </authorList>
    </citation>
    <scope>NUCLEOTIDE SEQUENCE [LARGE SCALE GENOMIC DNA]</scope>
    <source>
        <strain evidence="3 4">DSM 24436</strain>
    </source>
</reference>
<feature type="transmembrane region" description="Helical" evidence="2">
    <location>
        <begin position="147"/>
        <end position="168"/>
    </location>
</feature>
<keyword evidence="2" id="KW-0472">Membrane</keyword>
<evidence type="ECO:0000313" key="4">
    <source>
        <dbReference type="Proteomes" id="UP000767854"/>
    </source>
</evidence>
<dbReference type="EMBL" id="JAFBDT010000024">
    <property type="protein sequence ID" value="MBM7562629.1"/>
    <property type="molecule type" value="Genomic_DNA"/>
</dbReference>
<organism evidence="3 4">
    <name type="scientific">Fusibacter tunisiensis</name>
    <dbReference type="NCBI Taxonomy" id="1008308"/>
    <lineage>
        <taxon>Bacteria</taxon>
        <taxon>Bacillati</taxon>
        <taxon>Bacillota</taxon>
        <taxon>Clostridia</taxon>
        <taxon>Eubacteriales</taxon>
        <taxon>Eubacteriales Family XII. Incertae Sedis</taxon>
        <taxon>Fusibacter</taxon>
    </lineage>
</organism>
<sequence>MMHIDKVNIDLDTLNGVSEHLKKDISSSLGIKMDSHESTITMKLSNVDEDGNPELEFRKVNLGLEYFRNYLSDNGKDFIVGICFIVFTFFNLLEVLGFFKAYSTMNIAYTDFNKIIWDVALPIIPMIIWAFSTNYPVFNFRNRKVLMFYLSYFFINFLMVRLTFIISYRITVPYISQIEPTAQMSVDKIVGLAYIATFIPLAFTVFILILISVRGTVFNKDFIDRLEAFRLFKVFDLEIYSKFEYTHQVVREIKSGSKITIPQKDRQAHTAIIGATGTAKTSSVLLPGILKDLKVRIRNKNALKKLFKHYTEIGMFRIKRNFSDDDFSTKHFEPNPDYKRTFRDKITGRTPKRVYEFLSSKYEIAGQTILVPEESLADDAYNLFEAYGEKANRVDPKLIDGMHKPGFKGLNILYISPNMPSWAVDREKVRRATLLADVMQIMFEMGGKSDPYFASVNRIATTTIALLLQLTYPQMYNRQPNLEDVQNCINDFTKLYEPYSVLFPNGKVSEANKKYLWLKDNISNFFIGEGSETFEQHARGLKVQISLFLADDYIRQLVTADEVIDFDEILSNNELTVVNIELPEIGPINAPALGLFFSVNMTNAVLRRPGTEWTRTFHVWRIDEFPIIVTPSMEQAFTLFRKFKVAMEVALQTLDQMDKTPYLKYLKGVILNSTANQIVFGRANISEMDIYSILSGTIDDIVEMEGTSETSLFSENPSMSTMRRKTKQITNVSEKSDIRNKDFQEVTYFYTKRGSLMPPVHGKVDFVSKNDKKGRNKQIKVDWSKLFDGSSKDTIESLPNKKAVLKFNEEQLNEARKRGDMVSEVIMVDSQMAKIESVIEVQEPTHFEIEIENVVAKEKPDSVISTNDFTQANTEEPSRKEQPPKPIDSKEARENQRKKMTDFF</sequence>
<name>A0ABS2MT76_9FIRM</name>
<feature type="transmembrane region" description="Helical" evidence="2">
    <location>
        <begin position="115"/>
        <end position="135"/>
    </location>
</feature>
<keyword evidence="2" id="KW-1133">Transmembrane helix</keyword>
<feature type="region of interest" description="Disordered" evidence="1">
    <location>
        <begin position="860"/>
        <end position="904"/>
    </location>
</feature>
<proteinExistence type="predicted"/>
<evidence type="ECO:0000313" key="3">
    <source>
        <dbReference type="EMBL" id="MBM7562629.1"/>
    </source>
</evidence>
<feature type="transmembrane region" description="Helical" evidence="2">
    <location>
        <begin position="78"/>
        <end position="103"/>
    </location>
</feature>
<accession>A0ABS2MT76</accession>
<keyword evidence="2" id="KW-0812">Transmembrane</keyword>
<evidence type="ECO:0000256" key="2">
    <source>
        <dbReference type="SAM" id="Phobius"/>
    </source>
</evidence>
<evidence type="ECO:0000256" key="1">
    <source>
        <dbReference type="SAM" id="MobiDB-lite"/>
    </source>
</evidence>
<dbReference type="SUPFAM" id="SSF52540">
    <property type="entry name" value="P-loop containing nucleoside triphosphate hydrolases"/>
    <property type="match status" value="1"/>
</dbReference>
<dbReference type="InterPro" id="IPR027417">
    <property type="entry name" value="P-loop_NTPase"/>
</dbReference>
<feature type="transmembrane region" description="Helical" evidence="2">
    <location>
        <begin position="189"/>
        <end position="211"/>
    </location>
</feature>
<evidence type="ECO:0008006" key="5">
    <source>
        <dbReference type="Google" id="ProtNLM"/>
    </source>
</evidence>
<keyword evidence="4" id="KW-1185">Reference proteome</keyword>
<feature type="compositionally biased region" description="Basic and acidic residues" evidence="1">
    <location>
        <begin position="876"/>
        <end position="904"/>
    </location>
</feature>
<dbReference type="RefSeq" id="WP_204665057.1">
    <property type="nucleotide sequence ID" value="NZ_JAFBDT010000024.1"/>
</dbReference>
<comment type="caution">
    <text evidence="3">The sequence shown here is derived from an EMBL/GenBank/DDBJ whole genome shotgun (WGS) entry which is preliminary data.</text>
</comment>
<dbReference type="CDD" id="cd01127">
    <property type="entry name" value="TrwB_TraG_TraD_VirD4"/>
    <property type="match status" value="1"/>
</dbReference>
<dbReference type="Gene3D" id="3.40.50.300">
    <property type="entry name" value="P-loop containing nucleotide triphosphate hydrolases"/>
    <property type="match status" value="1"/>
</dbReference>
<feature type="compositionally biased region" description="Polar residues" evidence="1">
    <location>
        <begin position="863"/>
        <end position="875"/>
    </location>
</feature>
<protein>
    <recommendedName>
        <fullName evidence="5">TraD/TraG TraM recognition site domain-containing protein</fullName>
    </recommendedName>
</protein>
<gene>
    <name evidence="3" type="ORF">JOC49_002190</name>
</gene>